<dbReference type="InterPro" id="IPR051906">
    <property type="entry name" value="TolC-like"/>
</dbReference>
<keyword evidence="3" id="KW-0813">Transport</keyword>
<dbReference type="RefSeq" id="WP_394820690.1">
    <property type="nucleotide sequence ID" value="NZ_CP089984.1"/>
</dbReference>
<dbReference type="EMBL" id="CP089984">
    <property type="protein sequence ID" value="WXB11075.1"/>
    <property type="molecule type" value="Genomic_DNA"/>
</dbReference>
<keyword evidence="4" id="KW-1134">Transmembrane beta strand</keyword>
<evidence type="ECO:0000256" key="7">
    <source>
        <dbReference type="ARBA" id="ARBA00023237"/>
    </source>
</evidence>
<keyword evidence="6" id="KW-0472">Membrane</keyword>
<dbReference type="Gene3D" id="1.20.1600.10">
    <property type="entry name" value="Outer membrane efflux proteins (OEP)"/>
    <property type="match status" value="1"/>
</dbReference>
<organism evidence="10 11">
    <name type="scientific">Pendulispora albinea</name>
    <dbReference type="NCBI Taxonomy" id="2741071"/>
    <lineage>
        <taxon>Bacteria</taxon>
        <taxon>Pseudomonadati</taxon>
        <taxon>Myxococcota</taxon>
        <taxon>Myxococcia</taxon>
        <taxon>Myxococcales</taxon>
        <taxon>Sorangiineae</taxon>
        <taxon>Pendulisporaceae</taxon>
        <taxon>Pendulispora</taxon>
    </lineage>
</organism>
<evidence type="ECO:0000256" key="8">
    <source>
        <dbReference type="SAM" id="MobiDB-lite"/>
    </source>
</evidence>
<dbReference type="Pfam" id="PF02321">
    <property type="entry name" value="OEP"/>
    <property type="match status" value="2"/>
</dbReference>
<comment type="similarity">
    <text evidence="2">Belongs to the outer membrane factor (OMF) (TC 1.B.17) family.</text>
</comment>
<dbReference type="PANTHER" id="PTHR30026">
    <property type="entry name" value="OUTER MEMBRANE PROTEIN TOLC"/>
    <property type="match status" value="1"/>
</dbReference>
<evidence type="ECO:0000256" key="3">
    <source>
        <dbReference type="ARBA" id="ARBA00022448"/>
    </source>
</evidence>
<gene>
    <name evidence="10" type="ORF">LZC94_24715</name>
</gene>
<name>A0ABZ2LK04_9BACT</name>
<sequence>MMPRSSFFSVAVVSALVATSAFTAHAQDAYELTLPAALVMARTRAAEMRAARARHETASAEADAALAGYLPSLSGQAGAGQTWSRTEGKTLDESGNTVDYVDNGTRRQLDASASLRWTAFDFWQTPSRVGAARADARAAFQRVRATANDTTRAVASAYFTVVFDQLLDENAKLTTQIRERHAAITHGLVASGIRPTVEEARARVELDLARLESITTERQMAQDKVKLATILLLPPTTPIKVVRPAVLPKATEEPKLAANEAAERRPEVRAAYESVEARERALTAAKVERLPTIGASLDATHRSTLADREDPRYPKENALAAMLTVSVPVFDWRVWGQVPVASGNLAAAEAERAGTVARVRGEAAEAAYGLQSARLALEQSRSTRDLAGATLAVMEARYQAGLVTTTDLFDAAARDADARRGLIRAELGVAQAVIQELAATGRITELER</sequence>
<evidence type="ECO:0000256" key="1">
    <source>
        <dbReference type="ARBA" id="ARBA00004442"/>
    </source>
</evidence>
<protein>
    <submittedName>
        <fullName evidence="10">TolC family protein</fullName>
    </submittedName>
</protein>
<reference evidence="10 11" key="1">
    <citation type="submission" date="2021-12" db="EMBL/GenBank/DDBJ databases">
        <title>Discovery of the Pendulisporaceae a myxobacterial family with distinct sporulation behavior and unique specialized metabolism.</title>
        <authorList>
            <person name="Garcia R."/>
            <person name="Popoff A."/>
            <person name="Bader C.D."/>
            <person name="Loehr J."/>
            <person name="Walesch S."/>
            <person name="Walt C."/>
            <person name="Boldt J."/>
            <person name="Bunk B."/>
            <person name="Haeckl F.J.F.P.J."/>
            <person name="Gunesch A.P."/>
            <person name="Birkelbach J."/>
            <person name="Nuebel U."/>
            <person name="Pietschmann T."/>
            <person name="Bach T."/>
            <person name="Mueller R."/>
        </authorList>
    </citation>
    <scope>NUCLEOTIDE SEQUENCE [LARGE SCALE GENOMIC DNA]</scope>
    <source>
        <strain evidence="10 11">MSr11954</strain>
    </source>
</reference>
<feature type="signal peptide" evidence="9">
    <location>
        <begin position="1"/>
        <end position="26"/>
    </location>
</feature>
<proteinExistence type="inferred from homology"/>
<evidence type="ECO:0000256" key="5">
    <source>
        <dbReference type="ARBA" id="ARBA00022692"/>
    </source>
</evidence>
<feature type="compositionally biased region" description="Polar residues" evidence="8">
    <location>
        <begin position="76"/>
        <end position="85"/>
    </location>
</feature>
<feature type="chain" id="PRO_5046410016" evidence="9">
    <location>
        <begin position="27"/>
        <end position="448"/>
    </location>
</feature>
<keyword evidence="11" id="KW-1185">Reference proteome</keyword>
<keyword evidence="5" id="KW-0812">Transmembrane</keyword>
<dbReference type="Proteomes" id="UP001370348">
    <property type="component" value="Chromosome"/>
</dbReference>
<accession>A0ABZ2LK04</accession>
<dbReference type="SUPFAM" id="SSF56954">
    <property type="entry name" value="Outer membrane efflux proteins (OEP)"/>
    <property type="match status" value="1"/>
</dbReference>
<evidence type="ECO:0000313" key="10">
    <source>
        <dbReference type="EMBL" id="WXB11075.1"/>
    </source>
</evidence>
<evidence type="ECO:0000256" key="4">
    <source>
        <dbReference type="ARBA" id="ARBA00022452"/>
    </source>
</evidence>
<evidence type="ECO:0000256" key="2">
    <source>
        <dbReference type="ARBA" id="ARBA00007613"/>
    </source>
</evidence>
<evidence type="ECO:0000256" key="6">
    <source>
        <dbReference type="ARBA" id="ARBA00023136"/>
    </source>
</evidence>
<feature type="region of interest" description="Disordered" evidence="8">
    <location>
        <begin position="76"/>
        <end position="96"/>
    </location>
</feature>
<evidence type="ECO:0000313" key="11">
    <source>
        <dbReference type="Proteomes" id="UP001370348"/>
    </source>
</evidence>
<dbReference type="PANTHER" id="PTHR30026:SF20">
    <property type="entry name" value="OUTER MEMBRANE PROTEIN TOLC"/>
    <property type="match status" value="1"/>
</dbReference>
<evidence type="ECO:0000256" key="9">
    <source>
        <dbReference type="SAM" id="SignalP"/>
    </source>
</evidence>
<dbReference type="InterPro" id="IPR003423">
    <property type="entry name" value="OMP_efflux"/>
</dbReference>
<comment type="subcellular location">
    <subcellularLocation>
        <location evidence="1">Cell outer membrane</location>
    </subcellularLocation>
</comment>
<keyword evidence="9" id="KW-0732">Signal</keyword>
<keyword evidence="7" id="KW-0998">Cell outer membrane</keyword>